<dbReference type="InterPro" id="IPR045743">
    <property type="entry name" value="DUF6089"/>
</dbReference>
<dbReference type="SUPFAM" id="SSF56925">
    <property type="entry name" value="OMPA-like"/>
    <property type="match status" value="1"/>
</dbReference>
<gene>
    <name evidence="3" type="ORF">GM920_10660</name>
</gene>
<dbReference type="RefSeq" id="WP_182956873.1">
    <property type="nucleotide sequence ID" value="NZ_WNXC01000003.1"/>
</dbReference>
<dbReference type="Gene3D" id="2.40.160.20">
    <property type="match status" value="1"/>
</dbReference>
<accession>A0ABR6EY50</accession>
<proteinExistence type="predicted"/>
<organism evidence="3 4">
    <name type="scientific">Pedobacter gandavensis</name>
    <dbReference type="NCBI Taxonomy" id="2679963"/>
    <lineage>
        <taxon>Bacteria</taxon>
        <taxon>Pseudomonadati</taxon>
        <taxon>Bacteroidota</taxon>
        <taxon>Sphingobacteriia</taxon>
        <taxon>Sphingobacteriales</taxon>
        <taxon>Sphingobacteriaceae</taxon>
        <taxon>Pedobacter</taxon>
    </lineage>
</organism>
<keyword evidence="1" id="KW-0732">Signal</keyword>
<evidence type="ECO:0000313" key="3">
    <source>
        <dbReference type="EMBL" id="MBB2149368.1"/>
    </source>
</evidence>
<dbReference type="Proteomes" id="UP000636110">
    <property type="component" value="Unassembled WGS sequence"/>
</dbReference>
<name>A0ABR6EY50_9SPHI</name>
<reference evidence="3 4" key="1">
    <citation type="submission" date="2019-11" db="EMBL/GenBank/DDBJ databases">
        <title>Description of Pedobacter sp. LMG 31462T.</title>
        <authorList>
            <person name="Carlier A."/>
            <person name="Qi S."/>
            <person name="Vandamme P."/>
        </authorList>
    </citation>
    <scope>NUCLEOTIDE SEQUENCE [LARGE SCALE GENOMIC DNA]</scope>
    <source>
        <strain evidence="3 4">LMG 31462</strain>
    </source>
</reference>
<protein>
    <submittedName>
        <fullName evidence="3">Outer membrane beta-barrel protein</fullName>
    </submittedName>
</protein>
<keyword evidence="4" id="KW-1185">Reference proteome</keyword>
<evidence type="ECO:0000259" key="2">
    <source>
        <dbReference type="Pfam" id="PF19573"/>
    </source>
</evidence>
<evidence type="ECO:0000256" key="1">
    <source>
        <dbReference type="SAM" id="SignalP"/>
    </source>
</evidence>
<feature type="chain" id="PRO_5046266069" evidence="1">
    <location>
        <begin position="23"/>
        <end position="278"/>
    </location>
</feature>
<dbReference type="EMBL" id="WNXC01000003">
    <property type="protein sequence ID" value="MBB2149368.1"/>
    <property type="molecule type" value="Genomic_DNA"/>
</dbReference>
<comment type="caution">
    <text evidence="3">The sequence shown here is derived from an EMBL/GenBank/DDBJ whole genome shotgun (WGS) entry which is preliminary data.</text>
</comment>
<evidence type="ECO:0000313" key="4">
    <source>
        <dbReference type="Proteomes" id="UP000636110"/>
    </source>
</evidence>
<dbReference type="Pfam" id="PF19573">
    <property type="entry name" value="DUF6089"/>
    <property type="match status" value="1"/>
</dbReference>
<dbReference type="InterPro" id="IPR011250">
    <property type="entry name" value="OMP/PagP_B-barrel"/>
</dbReference>
<feature type="domain" description="DUF6089" evidence="2">
    <location>
        <begin position="8"/>
        <end position="206"/>
    </location>
</feature>
<sequence length="278" mass="31461">MHFRIQLFCFFALFFIGSSAFAQNLEFGLIGGGAGYMGDLNQNKPLKISGISAGANVKVNFDPYWTLGLHYMHGKIKADDRESENAQFRERGLNFKSNLNEFSLQLDFNFFEYFAGGGTKNFTPYLFAGIGGVWFNPIGKYDIPSNPGEKEYQLRFYRTEGQKEAYGNSAVTVPYGVGFKVRLKDNWGLFTQIGYRTAYTDYLDDVSGKYPMADYTANDPADLRLIRQHLSGFPNADPSLPVTNLYGTQRGDLRKRDTYMFVGIGISYTFVSQKCYTF</sequence>
<feature type="signal peptide" evidence="1">
    <location>
        <begin position="1"/>
        <end position="22"/>
    </location>
</feature>